<dbReference type="GO" id="GO:0006605">
    <property type="term" value="P:protein targeting"/>
    <property type="evidence" value="ECO:0007669"/>
    <property type="project" value="UniProtKB-UniRule"/>
</dbReference>
<reference evidence="10 11" key="1">
    <citation type="submission" date="2017-03" db="EMBL/GenBank/DDBJ databases">
        <title>The genome sequence of Candidatus Rickettsiella viridis.</title>
        <authorList>
            <person name="Nikoh N."/>
            <person name="Tsuchida T."/>
            <person name="Yamaguchi K."/>
            <person name="Maeda T."/>
            <person name="Shigenobu S."/>
            <person name="Fukatsu T."/>
        </authorList>
    </citation>
    <scope>NUCLEOTIDE SEQUENCE [LARGE SCALE GENOMIC DNA]</scope>
    <source>
        <strain evidence="10 11">Ap-RA04</strain>
    </source>
</reference>
<keyword evidence="2 9" id="KW-0813">Transport</keyword>
<sequence>MKNTKLESKTSIKDVFLWLAIGVGLVLAIGVNYHFSHQPLAIRLIAWIMGILMLAALFFYTTQGQRLWSFSQAARAELYKVVWPTRQETVRTTLLVMVMVLLAGLFLWAVDSFLLWLVAFLTS</sequence>
<comment type="function">
    <text evidence="9">Essential subunit of the Sec protein translocation channel SecYEG. Clamps together the 2 halves of SecY. May contact the channel plug during translocation.</text>
</comment>
<dbReference type="GO" id="GO:0008320">
    <property type="term" value="F:protein transmembrane transporter activity"/>
    <property type="evidence" value="ECO:0007669"/>
    <property type="project" value="UniProtKB-UniRule"/>
</dbReference>
<evidence type="ECO:0000256" key="1">
    <source>
        <dbReference type="ARBA" id="ARBA00004370"/>
    </source>
</evidence>
<evidence type="ECO:0000256" key="4">
    <source>
        <dbReference type="ARBA" id="ARBA00022692"/>
    </source>
</evidence>
<evidence type="ECO:0000256" key="8">
    <source>
        <dbReference type="ARBA" id="ARBA00023136"/>
    </source>
</evidence>
<dbReference type="GO" id="GO:0065002">
    <property type="term" value="P:intracellular protein transmembrane transport"/>
    <property type="evidence" value="ECO:0007669"/>
    <property type="project" value="UniProtKB-UniRule"/>
</dbReference>
<organism evidence="10 11">
    <name type="scientific">Candidatus Rickettsiella viridis</name>
    <dbReference type="NCBI Taxonomy" id="676208"/>
    <lineage>
        <taxon>Bacteria</taxon>
        <taxon>Pseudomonadati</taxon>
        <taxon>Pseudomonadota</taxon>
        <taxon>Gammaproteobacteria</taxon>
        <taxon>Legionellales</taxon>
        <taxon>Coxiellaceae</taxon>
        <taxon>Rickettsiella</taxon>
    </lineage>
</organism>
<keyword evidence="7 9" id="KW-0811">Translocation</keyword>
<comment type="subcellular location">
    <subcellularLocation>
        <location evidence="1">Membrane</location>
    </subcellularLocation>
</comment>
<dbReference type="PANTHER" id="PTHR33910">
    <property type="entry name" value="PROTEIN TRANSLOCASE SUBUNIT SECE"/>
    <property type="match status" value="1"/>
</dbReference>
<dbReference type="Pfam" id="PF00584">
    <property type="entry name" value="SecE"/>
    <property type="match status" value="1"/>
</dbReference>
<comment type="similarity">
    <text evidence="9">Belongs to the SecE/SEC61-gamma family.</text>
</comment>
<evidence type="ECO:0000313" key="11">
    <source>
        <dbReference type="Proteomes" id="UP000282483"/>
    </source>
</evidence>
<dbReference type="PRINTS" id="PR01650">
    <property type="entry name" value="SECETRNLCASE"/>
</dbReference>
<name>A0A2Z5UX57_9COXI</name>
<dbReference type="AlphaFoldDB" id="A0A2Z5UX57"/>
<keyword evidence="8 9" id="KW-0472">Membrane</keyword>
<dbReference type="InterPro" id="IPR005807">
    <property type="entry name" value="SecE_bac"/>
</dbReference>
<keyword evidence="3 9" id="KW-1003">Cell membrane</keyword>
<feature type="transmembrane region" description="Helical" evidence="9">
    <location>
        <begin position="94"/>
        <end position="121"/>
    </location>
</feature>
<proteinExistence type="inferred from homology"/>
<dbReference type="RefSeq" id="WP_197720793.1">
    <property type="nucleotide sequence ID" value="NZ_AP018005.1"/>
</dbReference>
<evidence type="ECO:0000256" key="9">
    <source>
        <dbReference type="HAMAP-Rule" id="MF_00422"/>
    </source>
</evidence>
<evidence type="ECO:0000256" key="2">
    <source>
        <dbReference type="ARBA" id="ARBA00022448"/>
    </source>
</evidence>
<keyword evidence="6 9" id="KW-1133">Transmembrane helix</keyword>
<dbReference type="PANTHER" id="PTHR33910:SF1">
    <property type="entry name" value="PROTEIN TRANSLOCASE SUBUNIT SECE"/>
    <property type="match status" value="1"/>
</dbReference>
<accession>A0A2Z5UX57</accession>
<keyword evidence="11" id="KW-1185">Reference proteome</keyword>
<dbReference type="EMBL" id="AP018005">
    <property type="protein sequence ID" value="BBB15590.1"/>
    <property type="molecule type" value="Genomic_DNA"/>
</dbReference>
<evidence type="ECO:0000256" key="5">
    <source>
        <dbReference type="ARBA" id="ARBA00022927"/>
    </source>
</evidence>
<dbReference type="Proteomes" id="UP000282483">
    <property type="component" value="Chromosome"/>
</dbReference>
<dbReference type="GO" id="GO:0005886">
    <property type="term" value="C:plasma membrane"/>
    <property type="evidence" value="ECO:0007669"/>
    <property type="project" value="UniProtKB-UniRule"/>
</dbReference>
<dbReference type="Gene3D" id="1.20.5.1030">
    <property type="entry name" value="Preprotein translocase secy subunit"/>
    <property type="match status" value="1"/>
</dbReference>
<dbReference type="GO" id="GO:0043952">
    <property type="term" value="P:protein transport by the Sec complex"/>
    <property type="evidence" value="ECO:0007669"/>
    <property type="project" value="UniProtKB-UniRule"/>
</dbReference>
<evidence type="ECO:0000313" key="10">
    <source>
        <dbReference type="EMBL" id="BBB15590.1"/>
    </source>
</evidence>
<dbReference type="NCBIfam" id="TIGR00964">
    <property type="entry name" value="secE_bact"/>
    <property type="match status" value="1"/>
</dbReference>
<evidence type="ECO:0000256" key="3">
    <source>
        <dbReference type="ARBA" id="ARBA00022475"/>
    </source>
</evidence>
<gene>
    <name evidence="9 10" type="primary">secE</name>
    <name evidence="10" type="ORF">RVIR1_11220</name>
</gene>
<dbReference type="HAMAP" id="MF_00422">
    <property type="entry name" value="SecE"/>
    <property type="match status" value="1"/>
</dbReference>
<evidence type="ECO:0000256" key="6">
    <source>
        <dbReference type="ARBA" id="ARBA00022989"/>
    </source>
</evidence>
<dbReference type="InterPro" id="IPR001901">
    <property type="entry name" value="Translocase_SecE/Sec61-g"/>
</dbReference>
<keyword evidence="4 9" id="KW-0812">Transmembrane</keyword>
<dbReference type="GO" id="GO:0009306">
    <property type="term" value="P:protein secretion"/>
    <property type="evidence" value="ECO:0007669"/>
    <property type="project" value="UniProtKB-UniRule"/>
</dbReference>
<comment type="caution">
    <text evidence="9">Lacks conserved residue(s) required for the propagation of feature annotation.</text>
</comment>
<dbReference type="InterPro" id="IPR038379">
    <property type="entry name" value="SecE_sf"/>
</dbReference>
<evidence type="ECO:0000256" key="7">
    <source>
        <dbReference type="ARBA" id="ARBA00023010"/>
    </source>
</evidence>
<comment type="subunit">
    <text evidence="9">Component of the Sec protein translocase complex. Heterotrimer consisting of SecY, SecE and SecG subunits. The heterotrimers can form oligomers, although 1 heterotrimer is thought to be able to translocate proteins. Interacts with the ribosome. Interacts with SecDF, and other proteins may be involved. Interacts with SecA.</text>
</comment>
<protein>
    <recommendedName>
        <fullName evidence="9">Protein translocase subunit SecE</fullName>
    </recommendedName>
</protein>
<keyword evidence="5 9" id="KW-0653">Protein transport</keyword>
<dbReference type="KEGG" id="rvi:RVIR1_11220"/>
<feature type="transmembrane region" description="Helical" evidence="9">
    <location>
        <begin position="41"/>
        <end position="60"/>
    </location>
</feature>
<feature type="transmembrane region" description="Helical" evidence="9">
    <location>
        <begin position="15"/>
        <end position="35"/>
    </location>
</feature>